<reference evidence="7 9" key="1">
    <citation type="journal article" date="2014" name="BMC Genomics">
        <title>Genome sequence of Anopheles sinensis provides insight into genetics basis of mosquito competence for malaria parasites.</title>
        <authorList>
            <person name="Zhou D."/>
            <person name="Zhang D."/>
            <person name="Ding G."/>
            <person name="Shi L."/>
            <person name="Hou Q."/>
            <person name="Ye Y."/>
            <person name="Xu Y."/>
            <person name="Zhou H."/>
            <person name="Xiong C."/>
            <person name="Li S."/>
            <person name="Yu J."/>
            <person name="Hong S."/>
            <person name="Yu X."/>
            <person name="Zou P."/>
            <person name="Chen C."/>
            <person name="Chang X."/>
            <person name="Wang W."/>
            <person name="Lv Y."/>
            <person name="Sun Y."/>
            <person name="Ma L."/>
            <person name="Shen B."/>
            <person name="Zhu C."/>
        </authorList>
    </citation>
    <scope>NUCLEOTIDE SEQUENCE [LARGE SCALE GENOMIC DNA]</scope>
</reference>
<dbReference type="EnsemblMetazoa" id="ASIC018360-RA">
    <property type="protein sequence ID" value="ASIC018360-PA"/>
    <property type="gene ID" value="ASIC018360"/>
</dbReference>
<reference evidence="8" key="2">
    <citation type="submission" date="2020-05" db="UniProtKB">
        <authorList>
            <consortium name="EnsemblMetazoa"/>
        </authorList>
    </citation>
    <scope>IDENTIFICATION</scope>
</reference>
<dbReference type="PANTHER" id="PTHR31322:SF2">
    <property type="entry name" value="E3 UBIQUITIN-PROTEIN LIGASE TM129"/>
    <property type="match status" value="1"/>
</dbReference>
<evidence type="ECO:0000256" key="6">
    <source>
        <dbReference type="SAM" id="Phobius"/>
    </source>
</evidence>
<dbReference type="EMBL" id="ATLV01023981">
    <property type="status" value="NOT_ANNOTATED_CDS"/>
    <property type="molecule type" value="Genomic_DNA"/>
</dbReference>
<comment type="subcellular location">
    <subcellularLocation>
        <location evidence="1">Membrane</location>
        <topology evidence="1">Multi-pass membrane protein</topology>
    </subcellularLocation>
</comment>
<dbReference type="GO" id="GO:0061630">
    <property type="term" value="F:ubiquitin protein ligase activity"/>
    <property type="evidence" value="ECO:0007669"/>
    <property type="project" value="InterPro"/>
</dbReference>
<evidence type="ECO:0000256" key="1">
    <source>
        <dbReference type="ARBA" id="ARBA00004141"/>
    </source>
</evidence>
<evidence type="ECO:0000313" key="7">
    <source>
        <dbReference type="EMBL" id="KFB50280.1"/>
    </source>
</evidence>
<proteinExistence type="inferred from homology"/>
<evidence type="ECO:0000256" key="4">
    <source>
        <dbReference type="ARBA" id="ARBA00022989"/>
    </source>
</evidence>
<accession>A0A084WJ86</accession>
<dbReference type="AlphaFoldDB" id="A0A084WJ86"/>
<dbReference type="PANTHER" id="PTHR31322">
    <property type="entry name" value="E3 UBIQUITIN-PROTEIN LIGASE TM129"/>
    <property type="match status" value="1"/>
</dbReference>
<keyword evidence="3 6" id="KW-0812">Transmembrane</keyword>
<dbReference type="GO" id="GO:0005783">
    <property type="term" value="C:endoplasmic reticulum"/>
    <property type="evidence" value="ECO:0007669"/>
    <property type="project" value="TreeGrafter"/>
</dbReference>
<gene>
    <name evidence="7" type="ORF">ZHAS_00018360</name>
</gene>
<feature type="transmembrane region" description="Helical" evidence="6">
    <location>
        <begin position="55"/>
        <end position="73"/>
    </location>
</feature>
<keyword evidence="4 6" id="KW-1133">Transmembrane helix</keyword>
<evidence type="ECO:0000256" key="3">
    <source>
        <dbReference type="ARBA" id="ARBA00022692"/>
    </source>
</evidence>
<name>A0A084WJ86_ANOSI</name>
<protein>
    <submittedName>
        <fullName evidence="7">AGAP011818-PA-like protein</fullName>
    </submittedName>
</protein>
<dbReference type="OrthoDB" id="10055027at2759"/>
<evidence type="ECO:0000313" key="8">
    <source>
        <dbReference type="EnsemblMetazoa" id="ASIC018360-PA"/>
    </source>
</evidence>
<keyword evidence="9" id="KW-1185">Reference proteome</keyword>
<feature type="transmembrane region" description="Helical" evidence="6">
    <location>
        <begin position="93"/>
        <end position="117"/>
    </location>
</feature>
<dbReference type="Pfam" id="PF10272">
    <property type="entry name" value="Tmpp129"/>
    <property type="match status" value="1"/>
</dbReference>
<dbReference type="OMA" id="KFATGPP"/>
<feature type="transmembrane region" description="Helical" evidence="6">
    <location>
        <begin position="6"/>
        <end position="24"/>
    </location>
</feature>
<dbReference type="Proteomes" id="UP000030765">
    <property type="component" value="Unassembled WGS sequence"/>
</dbReference>
<dbReference type="EMBL" id="KE525347">
    <property type="protein sequence ID" value="KFB50280.1"/>
    <property type="molecule type" value="Genomic_DNA"/>
</dbReference>
<dbReference type="VEuPathDB" id="VectorBase:ASIS003768"/>
<keyword evidence="5 6" id="KW-0472">Membrane</keyword>
<dbReference type="STRING" id="74873.A0A084WJ86"/>
<dbReference type="VEuPathDB" id="VectorBase:ASIC018360"/>
<organism evidence="7">
    <name type="scientific">Anopheles sinensis</name>
    <name type="common">Mosquito</name>
    <dbReference type="NCBI Taxonomy" id="74873"/>
    <lineage>
        <taxon>Eukaryota</taxon>
        <taxon>Metazoa</taxon>
        <taxon>Ecdysozoa</taxon>
        <taxon>Arthropoda</taxon>
        <taxon>Hexapoda</taxon>
        <taxon>Insecta</taxon>
        <taxon>Pterygota</taxon>
        <taxon>Neoptera</taxon>
        <taxon>Endopterygota</taxon>
        <taxon>Diptera</taxon>
        <taxon>Nematocera</taxon>
        <taxon>Culicoidea</taxon>
        <taxon>Culicidae</taxon>
        <taxon>Anophelinae</taxon>
        <taxon>Anopheles</taxon>
    </lineage>
</organism>
<comment type="similarity">
    <text evidence="2">Belongs to the TMEM129 family.</text>
</comment>
<sequence length="381" mass="43915">MIDVIYFFVFVVLCFFTIFPTTEIESVGLTVDQWCSRYVTDGFVQYHIKLTSFKLLLHTSMPLCYFLVLWLLAWINPAEFGTVIQFTVRGQYLWNISITLAIALFIVTIVNVLYWAMDAWNNHPIAKKLQRFTTPMMPDWRSVATNINDEYRRDTKMVIRSNAISTLVVTESWIIKTNLYGISVARQNESSLVAYKVDFQDVLTDTVDATQFINIAVKPLQELLHFTIRVNGEHFKDFQDHVNRPIVLLPSVKFRSVIDRFVDVFKEQVALNPIVPSLAVASIEGDNCLACLQVTPDVRIQKQCLDVGEDGLLLPDEQRCQPCHCRPLWCVSCLAIWFASRQQKSERDMWLSKKATCPMCRARFCVLDVCMIEEIAGRIEE</sequence>
<evidence type="ECO:0000313" key="9">
    <source>
        <dbReference type="Proteomes" id="UP000030765"/>
    </source>
</evidence>
<dbReference type="GO" id="GO:0016567">
    <property type="term" value="P:protein ubiquitination"/>
    <property type="evidence" value="ECO:0007669"/>
    <property type="project" value="InterPro"/>
</dbReference>
<dbReference type="GO" id="GO:0016020">
    <property type="term" value="C:membrane"/>
    <property type="evidence" value="ECO:0007669"/>
    <property type="project" value="UniProtKB-SubCell"/>
</dbReference>
<evidence type="ECO:0000256" key="5">
    <source>
        <dbReference type="ARBA" id="ARBA00023136"/>
    </source>
</evidence>
<dbReference type="InterPro" id="IPR018801">
    <property type="entry name" value="TM129"/>
</dbReference>
<evidence type="ECO:0000256" key="2">
    <source>
        <dbReference type="ARBA" id="ARBA00007332"/>
    </source>
</evidence>